<dbReference type="InterPro" id="IPR027417">
    <property type="entry name" value="P-loop_NTPase"/>
</dbReference>
<sequence length="304" mass="34303">MEGERDSWRSRFLARHQLPPAYLASAQQWFDPLMNRLAAHRSGAPGPMLVAVNGCQGSGKTTFCDYLRHALEAESGLKTLALSLDDFYLGRGEREALAARVHPLLATRGVPGTHDMSLLAATLDSLSVAEAEQGETLAIPRFNKATDDRLPRSRWDRVGLPVDIILLEGWCLGARPQSVTELTDPCNNLERDEDTLGLWRQYVNDRLAADFLPLYARVDFWIMLQAPSFACVRRWRQEQEDKLIASLAGTASAHTMTPAALARFIQHYERLTRHCLETLPAQVDVLLRLDERRQIMDCKRRVTK</sequence>
<reference evidence="2" key="1">
    <citation type="submission" date="2017-11" db="EMBL/GenBank/DDBJ databases">
        <title>The draft genome sequence of Chromatocurvus sp. F02.</title>
        <authorList>
            <person name="Du Z.-J."/>
            <person name="Chang Y.-Q."/>
        </authorList>
    </citation>
    <scope>NUCLEOTIDE SEQUENCE [LARGE SCALE GENOMIC DNA]</scope>
    <source>
        <strain evidence="2">F02</strain>
    </source>
</reference>
<organism evidence="1 2">
    <name type="scientific">Kineobactrum sediminis</name>
    <dbReference type="NCBI Taxonomy" id="1905677"/>
    <lineage>
        <taxon>Bacteria</taxon>
        <taxon>Pseudomonadati</taxon>
        <taxon>Pseudomonadota</taxon>
        <taxon>Gammaproteobacteria</taxon>
        <taxon>Cellvibrionales</taxon>
        <taxon>Halieaceae</taxon>
        <taxon>Kineobactrum</taxon>
    </lineage>
</organism>
<dbReference type="OrthoDB" id="455474at2"/>
<keyword evidence="2" id="KW-1185">Reference proteome</keyword>
<gene>
    <name evidence="1" type="ORF">CWI75_14515</name>
</gene>
<proteinExistence type="predicted"/>
<dbReference type="EMBL" id="PKLZ01000011">
    <property type="protein sequence ID" value="PLW81726.1"/>
    <property type="molecule type" value="Genomic_DNA"/>
</dbReference>
<dbReference type="Proteomes" id="UP000234845">
    <property type="component" value="Unassembled WGS sequence"/>
</dbReference>
<evidence type="ECO:0000313" key="1">
    <source>
        <dbReference type="EMBL" id="PLW81726.1"/>
    </source>
</evidence>
<evidence type="ECO:0000313" key="2">
    <source>
        <dbReference type="Proteomes" id="UP000234845"/>
    </source>
</evidence>
<accession>A0A2N5Y008</accession>
<name>A0A2N5Y008_9GAMM</name>
<dbReference type="PANTHER" id="PTHR10285">
    <property type="entry name" value="URIDINE KINASE"/>
    <property type="match status" value="1"/>
</dbReference>
<evidence type="ECO:0008006" key="3">
    <source>
        <dbReference type="Google" id="ProtNLM"/>
    </source>
</evidence>
<dbReference type="Gene3D" id="3.40.50.300">
    <property type="entry name" value="P-loop containing nucleotide triphosphate hydrolases"/>
    <property type="match status" value="1"/>
</dbReference>
<comment type="caution">
    <text evidence="1">The sequence shown here is derived from an EMBL/GenBank/DDBJ whole genome shotgun (WGS) entry which is preliminary data.</text>
</comment>
<protein>
    <recommendedName>
        <fullName evidence="3">Kinase</fullName>
    </recommendedName>
</protein>
<dbReference type="AlphaFoldDB" id="A0A2N5Y008"/>
<dbReference type="SUPFAM" id="SSF52540">
    <property type="entry name" value="P-loop containing nucleoside triphosphate hydrolases"/>
    <property type="match status" value="1"/>
</dbReference>